<evidence type="ECO:0000256" key="3">
    <source>
        <dbReference type="ARBA" id="ARBA00022801"/>
    </source>
</evidence>
<name>A0A369CMF4_9GAMM</name>
<gene>
    <name evidence="5" type="primary">apaH</name>
    <name evidence="7" type="ORF">DFQ59_101343</name>
</gene>
<keyword evidence="8" id="KW-1185">Reference proteome</keyword>
<dbReference type="PANTHER" id="PTHR40942">
    <property type="match status" value="1"/>
</dbReference>
<dbReference type="OrthoDB" id="9807890at2"/>
<evidence type="ECO:0000256" key="2">
    <source>
        <dbReference type="ARBA" id="ARBA00005419"/>
    </source>
</evidence>
<reference evidence="7 8" key="1">
    <citation type="submission" date="2018-07" db="EMBL/GenBank/DDBJ databases">
        <title>Genomic Encyclopedia of Type Strains, Phase IV (KMG-IV): sequencing the most valuable type-strain genomes for metagenomic binning, comparative biology and taxonomic classification.</title>
        <authorList>
            <person name="Goeker M."/>
        </authorList>
    </citation>
    <scope>NUCLEOTIDE SEQUENCE [LARGE SCALE GENOMIC DNA]</scope>
    <source>
        <strain evidence="7 8">DSM 26407</strain>
    </source>
</reference>
<evidence type="ECO:0000313" key="8">
    <source>
        <dbReference type="Proteomes" id="UP000252707"/>
    </source>
</evidence>
<comment type="similarity">
    <text evidence="2 5">Belongs to the Ap4A hydrolase family.</text>
</comment>
<comment type="function">
    <text evidence="1 5">Hydrolyzes diadenosine 5',5'''-P1,P4-tetraphosphate to yield ADP.</text>
</comment>
<evidence type="ECO:0000259" key="6">
    <source>
        <dbReference type="Pfam" id="PF00149"/>
    </source>
</evidence>
<keyword evidence="3 5" id="KW-0378">Hydrolase</keyword>
<organism evidence="7 8">
    <name type="scientific">Thioalbus denitrificans</name>
    <dbReference type="NCBI Taxonomy" id="547122"/>
    <lineage>
        <taxon>Bacteria</taxon>
        <taxon>Pseudomonadati</taxon>
        <taxon>Pseudomonadota</taxon>
        <taxon>Gammaproteobacteria</taxon>
        <taxon>Chromatiales</taxon>
        <taxon>Ectothiorhodospiraceae</taxon>
        <taxon>Thioalbus</taxon>
    </lineage>
</organism>
<dbReference type="CDD" id="cd07422">
    <property type="entry name" value="MPP_ApaH"/>
    <property type="match status" value="1"/>
</dbReference>
<dbReference type="InterPro" id="IPR004617">
    <property type="entry name" value="ApaH"/>
</dbReference>
<protein>
    <recommendedName>
        <fullName evidence="5">Bis(5'-nucleosyl)-tetraphosphatase, symmetrical</fullName>
        <ecNumber evidence="5">3.6.1.41</ecNumber>
    </recommendedName>
    <alternativeName>
        <fullName evidence="5">Ap4A hydrolase</fullName>
    </alternativeName>
    <alternativeName>
        <fullName evidence="5">Diadenosine 5',5'''-P1,P4-tetraphosphate pyrophosphohydrolase</fullName>
    </alternativeName>
    <alternativeName>
        <fullName evidence="5">Diadenosine tetraphosphatase</fullName>
    </alternativeName>
</protein>
<dbReference type="EC" id="3.6.1.41" evidence="5"/>
<comment type="catalytic activity">
    <reaction evidence="4 5">
        <text>P(1),P(4)-bis(5'-adenosyl) tetraphosphate + H2O = 2 ADP + 2 H(+)</text>
        <dbReference type="Rhea" id="RHEA:24252"/>
        <dbReference type="ChEBI" id="CHEBI:15377"/>
        <dbReference type="ChEBI" id="CHEBI:15378"/>
        <dbReference type="ChEBI" id="CHEBI:58141"/>
        <dbReference type="ChEBI" id="CHEBI:456216"/>
        <dbReference type="EC" id="3.6.1.41"/>
    </reaction>
</comment>
<dbReference type="PIRSF" id="PIRSF000903">
    <property type="entry name" value="B5n-ttraPtase_sm"/>
    <property type="match status" value="1"/>
</dbReference>
<dbReference type="PANTHER" id="PTHR40942:SF4">
    <property type="entry name" value="CYTOCHROME C5"/>
    <property type="match status" value="1"/>
</dbReference>
<dbReference type="InterPro" id="IPR029052">
    <property type="entry name" value="Metallo-depent_PP-like"/>
</dbReference>
<proteinExistence type="inferred from homology"/>
<dbReference type="NCBIfam" id="TIGR00668">
    <property type="entry name" value="apaH"/>
    <property type="match status" value="1"/>
</dbReference>
<comment type="caution">
    <text evidence="7">The sequence shown here is derived from an EMBL/GenBank/DDBJ whole genome shotgun (WGS) entry which is preliminary data.</text>
</comment>
<dbReference type="InterPro" id="IPR004843">
    <property type="entry name" value="Calcineurin-like_PHP"/>
</dbReference>
<dbReference type="Proteomes" id="UP000252707">
    <property type="component" value="Unassembled WGS sequence"/>
</dbReference>
<dbReference type="EMBL" id="QPJY01000001">
    <property type="protein sequence ID" value="RCX33044.1"/>
    <property type="molecule type" value="Genomic_DNA"/>
</dbReference>
<dbReference type="RefSeq" id="WP_114277927.1">
    <property type="nucleotide sequence ID" value="NZ_QPJY01000001.1"/>
</dbReference>
<accession>A0A369CMF4</accession>
<dbReference type="SUPFAM" id="SSF56300">
    <property type="entry name" value="Metallo-dependent phosphatases"/>
    <property type="match status" value="1"/>
</dbReference>
<dbReference type="Gene3D" id="3.60.21.10">
    <property type="match status" value="1"/>
</dbReference>
<dbReference type="AlphaFoldDB" id="A0A369CMF4"/>
<evidence type="ECO:0000256" key="4">
    <source>
        <dbReference type="ARBA" id="ARBA00049417"/>
    </source>
</evidence>
<dbReference type="GO" id="GO:0008803">
    <property type="term" value="F:bis(5'-nucleosyl)-tetraphosphatase (symmetrical) activity"/>
    <property type="evidence" value="ECO:0007669"/>
    <property type="project" value="UniProtKB-UniRule"/>
</dbReference>
<evidence type="ECO:0000256" key="1">
    <source>
        <dbReference type="ARBA" id="ARBA00003413"/>
    </source>
</evidence>
<dbReference type="HAMAP" id="MF_00199">
    <property type="entry name" value="ApaH"/>
    <property type="match status" value="1"/>
</dbReference>
<evidence type="ECO:0000313" key="7">
    <source>
        <dbReference type="EMBL" id="RCX33044.1"/>
    </source>
</evidence>
<sequence length="279" mass="30874">MSTYAIGDLQGCLEPLLRLLDQLRFDPARDRVWFTGDLVNRGPRSLETLRFVRDLGAAAVTVLGNHDLHLLAIAADHGRLKKKDTLAAILAAPDRDELLGWLAARPLLHHDPGLGFTLVHAGLPPEWDLATAQGCAAELEAVLRGPDAGAFYAHMYGNRPDRWNTGLKGWERLRYITNCFTRLRYCDRKGRLELTEKGPPGSQAKGLMPWFHVPGRASAGLRILFGHWSTLALAHVEDTGVYPLDSGCIWGGQLTALELETGRRTTLQCPETLHPRRGL</sequence>
<dbReference type="NCBIfam" id="NF001204">
    <property type="entry name" value="PRK00166.1"/>
    <property type="match status" value="1"/>
</dbReference>
<evidence type="ECO:0000256" key="5">
    <source>
        <dbReference type="HAMAP-Rule" id="MF_00199"/>
    </source>
</evidence>
<dbReference type="Pfam" id="PF00149">
    <property type="entry name" value="Metallophos"/>
    <property type="match status" value="1"/>
</dbReference>
<feature type="domain" description="Calcineurin-like phosphoesterase" evidence="6">
    <location>
        <begin position="2"/>
        <end position="124"/>
    </location>
</feature>